<evidence type="ECO:0000256" key="3">
    <source>
        <dbReference type="ARBA" id="ARBA00022840"/>
    </source>
</evidence>
<dbReference type="GO" id="GO:0004386">
    <property type="term" value="F:helicase activity"/>
    <property type="evidence" value="ECO:0007669"/>
    <property type="project" value="UniProtKB-KW"/>
</dbReference>
<dbReference type="InterPro" id="IPR006500">
    <property type="entry name" value="Helicase_put_C_phage/plasmid"/>
</dbReference>
<dbReference type="Proteomes" id="UP000292507">
    <property type="component" value="Unassembled WGS sequence"/>
</dbReference>
<dbReference type="Gene3D" id="3.40.1360.10">
    <property type="match status" value="1"/>
</dbReference>
<evidence type="ECO:0000256" key="4">
    <source>
        <dbReference type="SAM" id="MobiDB-lite"/>
    </source>
</evidence>
<sequence>MTAKKFSHDGKGAPEKGSALARVQARLRELGATPKEGSETDWHCPLKENHRNGDQNASLTARYGDETPNKVIVACAQCRTKANGPEFLKALGLTAADLVDGPSPKPGRGKVLRDKTKIHAYVDEQGEALFRVVKRYYENAERPDVVQQRPNGRGGWAKTAKERPEKDGKALMHGVRRPLYRLPEVVDAVKNGWELHLTEGESDADALNDWFTAHDAEARATCHPGGAGKWQPEHTDTLAGAAAVVVWADRDGPGYACAHQRLSAVLAADLTAEARLPVEGKDVRDHLAAGHAPHDGKPVKKKKLAKLAGDAGQQQGSASGSSYPVRSWDDYGMAERVVDRYARILRRINDAEKWAVYDGGVWRLRAEGDDRTRGLVRKVVENLPEQEAHLYSDEDREGFVKWVKGRRKSGAESATVQALRSKRTLFASVNDFDRPGDQHLNCRNGVLNLETLQLGEHSPAHYFTRMTKADFLVGARDKDWDEFLDLALPDEEVRAYAQRIFGMSLLDGNPAKLLVVLLGPNDALKSAFLKLLLEALGDYGMAFNLSMLRAKQEAGPRGDLAERLPCRLIGAFEASQQWKLHADQIKMITGQDPVAARYSYDRVDTVRVPGYLPVIVTNAMPTIEGADKAFLRRLVVLPFLNSLPPEKQNSTKAARMLASPTVLAAALAWMVDGLRQYQAAGLGSVPLAVQSATEQSRRALSPFDAFLHDCCETGDGLEEPRVAFWVAYQTWCELNDVAPSERLNKNAFGMRIDDRYPARRKVVREDGEKKFVWMREGIRLNPTMQGMRG</sequence>
<reference evidence="6 7" key="1">
    <citation type="submission" date="2019-02" db="EMBL/GenBank/DDBJ databases">
        <title>Sequencing the genomes of 1000 actinobacteria strains.</title>
        <authorList>
            <person name="Klenk H.-P."/>
        </authorList>
    </citation>
    <scope>NUCLEOTIDE SEQUENCE [LARGE SCALE GENOMIC DNA]</scope>
    <source>
        <strain evidence="6 7">DSM 44509</strain>
    </source>
</reference>
<feature type="compositionally biased region" description="Basic and acidic residues" evidence="4">
    <location>
        <begin position="288"/>
        <end position="298"/>
    </location>
</feature>
<keyword evidence="1" id="KW-0547">Nucleotide-binding</keyword>
<feature type="region of interest" description="Disordered" evidence="4">
    <location>
        <begin position="146"/>
        <end position="168"/>
    </location>
</feature>
<feature type="region of interest" description="Disordered" evidence="4">
    <location>
        <begin position="1"/>
        <end position="62"/>
    </location>
</feature>
<dbReference type="Pfam" id="PF08706">
    <property type="entry name" value="D5_N"/>
    <property type="match status" value="1"/>
</dbReference>
<dbReference type="InterPro" id="IPR014818">
    <property type="entry name" value="Phage/plasmid_primase_P4_C"/>
</dbReference>
<dbReference type="InterPro" id="IPR051620">
    <property type="entry name" value="ORF904-like_C"/>
</dbReference>
<feature type="domain" description="SF3 helicase" evidence="5">
    <location>
        <begin position="492"/>
        <end position="652"/>
    </location>
</feature>
<dbReference type="AlphaFoldDB" id="A0A4Q7Y435"/>
<dbReference type="GO" id="GO:0016787">
    <property type="term" value="F:hydrolase activity"/>
    <property type="evidence" value="ECO:0007669"/>
    <property type="project" value="UniProtKB-KW"/>
</dbReference>
<organism evidence="6 7">
    <name type="scientific">Blastococcus saxobsidens</name>
    <dbReference type="NCBI Taxonomy" id="138336"/>
    <lineage>
        <taxon>Bacteria</taxon>
        <taxon>Bacillati</taxon>
        <taxon>Actinomycetota</taxon>
        <taxon>Actinomycetes</taxon>
        <taxon>Geodermatophilales</taxon>
        <taxon>Geodermatophilaceae</taxon>
        <taxon>Blastococcus</taxon>
    </lineage>
</organism>
<gene>
    <name evidence="6" type="ORF">BKA19_0245</name>
</gene>
<dbReference type="RefSeq" id="WP_130504126.1">
    <property type="nucleotide sequence ID" value="NZ_POQT01000047.1"/>
</dbReference>
<name>A0A4Q7Y435_9ACTN</name>
<comment type="caution">
    <text evidence="6">The sequence shown here is derived from an EMBL/GenBank/DDBJ whole genome shotgun (WGS) entry which is preliminary data.</text>
</comment>
<dbReference type="OrthoDB" id="4926055at2"/>
<dbReference type="SMART" id="SM00885">
    <property type="entry name" value="D5_N"/>
    <property type="match status" value="1"/>
</dbReference>
<evidence type="ECO:0000256" key="2">
    <source>
        <dbReference type="ARBA" id="ARBA00022801"/>
    </source>
</evidence>
<feature type="region of interest" description="Disordered" evidence="4">
    <location>
        <begin position="288"/>
        <end position="323"/>
    </location>
</feature>
<keyword evidence="6" id="KW-0347">Helicase</keyword>
<evidence type="ECO:0000256" key="1">
    <source>
        <dbReference type="ARBA" id="ARBA00022741"/>
    </source>
</evidence>
<dbReference type="PANTHER" id="PTHR35372:SF2">
    <property type="entry name" value="SF3 HELICASE DOMAIN-CONTAINING PROTEIN"/>
    <property type="match status" value="1"/>
</dbReference>
<feature type="compositionally biased region" description="Basic and acidic residues" evidence="4">
    <location>
        <begin position="36"/>
        <end position="53"/>
    </location>
</feature>
<dbReference type="GO" id="GO:0005524">
    <property type="term" value="F:ATP binding"/>
    <property type="evidence" value="ECO:0007669"/>
    <property type="project" value="UniProtKB-KW"/>
</dbReference>
<proteinExistence type="predicted"/>
<evidence type="ECO:0000259" key="5">
    <source>
        <dbReference type="PROSITE" id="PS51206"/>
    </source>
</evidence>
<dbReference type="NCBIfam" id="TIGR01613">
    <property type="entry name" value="primase_Cterm"/>
    <property type="match status" value="1"/>
</dbReference>
<accession>A0A4Q7Y435</accession>
<protein>
    <submittedName>
        <fullName evidence="6">Putative DNA primase/helicase</fullName>
    </submittedName>
</protein>
<feature type="compositionally biased region" description="Basic and acidic residues" evidence="4">
    <location>
        <begin position="1"/>
        <end position="14"/>
    </location>
</feature>
<dbReference type="Gene3D" id="3.40.50.300">
    <property type="entry name" value="P-loop containing nucleotide triphosphate hydrolases"/>
    <property type="match status" value="1"/>
</dbReference>
<feature type="compositionally biased region" description="Basic and acidic residues" evidence="4">
    <location>
        <begin position="159"/>
        <end position="168"/>
    </location>
</feature>
<dbReference type="InterPro" id="IPR014015">
    <property type="entry name" value="Helicase_SF3_DNA-vir"/>
</dbReference>
<evidence type="ECO:0000313" key="7">
    <source>
        <dbReference type="Proteomes" id="UP000292507"/>
    </source>
</evidence>
<dbReference type="PROSITE" id="PS51206">
    <property type="entry name" value="SF3_HELICASE_1"/>
    <property type="match status" value="1"/>
</dbReference>
<keyword evidence="2" id="KW-0378">Hydrolase</keyword>
<dbReference type="InterPro" id="IPR027417">
    <property type="entry name" value="P-loop_NTPase"/>
</dbReference>
<keyword evidence="7" id="KW-1185">Reference proteome</keyword>
<feature type="compositionally biased region" description="Low complexity" evidence="4">
    <location>
        <begin position="306"/>
        <end position="322"/>
    </location>
</feature>
<dbReference type="EMBL" id="SHKV01000001">
    <property type="protein sequence ID" value="RZU30625.1"/>
    <property type="molecule type" value="Genomic_DNA"/>
</dbReference>
<dbReference type="PANTHER" id="PTHR35372">
    <property type="entry name" value="ATP BINDING PROTEIN-RELATED"/>
    <property type="match status" value="1"/>
</dbReference>
<evidence type="ECO:0000313" key="6">
    <source>
        <dbReference type="EMBL" id="RZU30625.1"/>
    </source>
</evidence>
<keyword evidence="3" id="KW-0067">ATP-binding</keyword>